<gene>
    <name evidence="1" type="ORF">ACFQZP_33225</name>
</gene>
<name>A0ABW2VPR4_9ACTN</name>
<comment type="caution">
    <text evidence="1">The sequence shown here is derived from an EMBL/GenBank/DDBJ whole genome shotgun (WGS) entry which is preliminary data.</text>
</comment>
<organism evidence="1 2">
    <name type="scientific">Streptomyces lutosisoli</name>
    <dbReference type="NCBI Taxonomy" id="2665721"/>
    <lineage>
        <taxon>Bacteria</taxon>
        <taxon>Bacillati</taxon>
        <taxon>Actinomycetota</taxon>
        <taxon>Actinomycetes</taxon>
        <taxon>Kitasatosporales</taxon>
        <taxon>Streptomycetaceae</taxon>
        <taxon>Streptomyces</taxon>
    </lineage>
</organism>
<evidence type="ECO:0000313" key="2">
    <source>
        <dbReference type="Proteomes" id="UP001596957"/>
    </source>
</evidence>
<sequence length="88" mass="9564">MIADIAAESGDHRLPLPIEQLPAGMRGLELRDAADPADRFIAPGAPWFLTLFGRDALITARMPLPLGTRLAADALRALARRQGSRVHR</sequence>
<dbReference type="Proteomes" id="UP001596957">
    <property type="component" value="Unassembled WGS sequence"/>
</dbReference>
<evidence type="ECO:0000313" key="1">
    <source>
        <dbReference type="EMBL" id="MFD0286463.1"/>
    </source>
</evidence>
<dbReference type="RefSeq" id="WP_381264506.1">
    <property type="nucleotide sequence ID" value="NZ_JBHTBI010000105.1"/>
</dbReference>
<dbReference type="InterPro" id="IPR008928">
    <property type="entry name" value="6-hairpin_glycosidase_sf"/>
</dbReference>
<dbReference type="SUPFAM" id="SSF48208">
    <property type="entry name" value="Six-hairpin glycosidases"/>
    <property type="match status" value="1"/>
</dbReference>
<keyword evidence="2" id="KW-1185">Reference proteome</keyword>
<accession>A0ABW2VPR4</accession>
<proteinExistence type="predicted"/>
<reference evidence="2" key="1">
    <citation type="journal article" date="2019" name="Int. J. Syst. Evol. Microbiol.">
        <title>The Global Catalogue of Microorganisms (GCM) 10K type strain sequencing project: providing services to taxonomists for standard genome sequencing and annotation.</title>
        <authorList>
            <consortium name="The Broad Institute Genomics Platform"/>
            <consortium name="The Broad Institute Genome Sequencing Center for Infectious Disease"/>
            <person name="Wu L."/>
            <person name="Ma J."/>
        </authorList>
    </citation>
    <scope>NUCLEOTIDE SEQUENCE [LARGE SCALE GENOMIC DNA]</scope>
    <source>
        <strain evidence="2">CGMCC 4.7198</strain>
    </source>
</reference>
<protein>
    <submittedName>
        <fullName evidence="1">Uncharacterized protein</fullName>
    </submittedName>
</protein>
<dbReference type="EMBL" id="JBHTEC010000001">
    <property type="protein sequence ID" value="MFD0286463.1"/>
    <property type="molecule type" value="Genomic_DNA"/>
</dbReference>